<dbReference type="Proteomes" id="UP001610100">
    <property type="component" value="Unassembled WGS sequence"/>
</dbReference>
<keyword evidence="1" id="KW-0732">Signal</keyword>
<evidence type="ECO:0000313" key="4">
    <source>
        <dbReference type="Proteomes" id="UP001610100"/>
    </source>
</evidence>
<reference evidence="3 4" key="1">
    <citation type="submission" date="2024-02" db="EMBL/GenBank/DDBJ databases">
        <title>A Gaetbulibacter species isolated from tidal flats and genomic insights of their niches.</title>
        <authorList>
            <person name="Ye Y."/>
        </authorList>
    </citation>
    <scope>NUCLEOTIDE SEQUENCE [LARGE SCALE GENOMIC DNA]</scope>
    <source>
        <strain evidence="3 4">KYW382</strain>
    </source>
</reference>
<feature type="signal peptide" evidence="1">
    <location>
        <begin position="1"/>
        <end position="21"/>
    </location>
</feature>
<keyword evidence="4" id="KW-1185">Reference proteome</keyword>
<organism evidence="3 4">
    <name type="scientific">Gaetbulibacter aestuarii</name>
    <dbReference type="NCBI Taxonomy" id="1502358"/>
    <lineage>
        <taxon>Bacteria</taxon>
        <taxon>Pseudomonadati</taxon>
        <taxon>Bacteroidota</taxon>
        <taxon>Flavobacteriia</taxon>
        <taxon>Flavobacteriales</taxon>
        <taxon>Flavobacteriaceae</taxon>
        <taxon>Gaetbulibacter</taxon>
    </lineage>
</organism>
<evidence type="ECO:0000256" key="1">
    <source>
        <dbReference type="SAM" id="SignalP"/>
    </source>
</evidence>
<proteinExistence type="predicted"/>
<sequence length="205" mass="23431">MKNKILITGCFFFLLSYAISAQEKKQPEKETTSEEVLVDSVQLARKTIDPLSPSKAAFYSAVLPGLGQAYNKKYWKIPLVYGALGTGVYFYIHNTNEYNRYRDAYKSRLAGFETDEFYYDAEGNKLASPRVTTDGLQRGQKFYRRNRELSLLVLIGMYALNIIDANVDAHLLQFNVDQDLSLNPHYELNNIDSRGHFGVSLNLKF</sequence>
<feature type="chain" id="PRO_5045656036" evidence="1">
    <location>
        <begin position="22"/>
        <end position="205"/>
    </location>
</feature>
<dbReference type="InterPro" id="IPR043738">
    <property type="entry name" value="DUF5683"/>
</dbReference>
<dbReference type="Pfam" id="PF18935">
    <property type="entry name" value="DUF5683"/>
    <property type="match status" value="1"/>
</dbReference>
<protein>
    <submittedName>
        <fullName evidence="3">DUF5683 domain-containing protein</fullName>
    </submittedName>
</protein>
<evidence type="ECO:0000259" key="2">
    <source>
        <dbReference type="Pfam" id="PF18935"/>
    </source>
</evidence>
<dbReference type="EMBL" id="JBAWKB010000001">
    <property type="protein sequence ID" value="MFH6771306.1"/>
    <property type="molecule type" value="Genomic_DNA"/>
</dbReference>
<comment type="caution">
    <text evidence="3">The sequence shown here is derived from an EMBL/GenBank/DDBJ whole genome shotgun (WGS) entry which is preliminary data.</text>
</comment>
<name>A0ABW7MWU3_9FLAO</name>
<dbReference type="RefSeq" id="WP_344740345.1">
    <property type="nucleotide sequence ID" value="NZ_BAABAY010000001.1"/>
</dbReference>
<gene>
    <name evidence="3" type="ORF">V8G58_05105</name>
</gene>
<accession>A0ABW7MWU3</accession>
<evidence type="ECO:0000313" key="3">
    <source>
        <dbReference type="EMBL" id="MFH6771306.1"/>
    </source>
</evidence>
<feature type="domain" description="DUF5683" evidence="2">
    <location>
        <begin position="50"/>
        <end position="205"/>
    </location>
</feature>